<protein>
    <submittedName>
        <fullName evidence="1">Phosphoglycolate phosphatase</fullName>
    </submittedName>
</protein>
<proteinExistence type="predicted"/>
<evidence type="ECO:0000313" key="1">
    <source>
        <dbReference type="EMBL" id="KAH9784917.1"/>
    </source>
</evidence>
<name>A0ACB8MH10_CITSI</name>
<organism evidence="1 2">
    <name type="scientific">Citrus sinensis</name>
    <name type="common">Sweet orange</name>
    <name type="synonym">Citrus aurantium var. sinensis</name>
    <dbReference type="NCBI Taxonomy" id="2711"/>
    <lineage>
        <taxon>Eukaryota</taxon>
        <taxon>Viridiplantae</taxon>
        <taxon>Streptophyta</taxon>
        <taxon>Embryophyta</taxon>
        <taxon>Tracheophyta</taxon>
        <taxon>Spermatophyta</taxon>
        <taxon>Magnoliopsida</taxon>
        <taxon>eudicotyledons</taxon>
        <taxon>Gunneridae</taxon>
        <taxon>Pentapetalae</taxon>
        <taxon>rosids</taxon>
        <taxon>malvids</taxon>
        <taxon>Sapindales</taxon>
        <taxon>Rutaceae</taxon>
        <taxon>Aurantioideae</taxon>
        <taxon>Citrus</taxon>
    </lineage>
</organism>
<dbReference type="EMBL" id="CM039172">
    <property type="protein sequence ID" value="KAH9784917.1"/>
    <property type="molecule type" value="Genomic_DNA"/>
</dbReference>
<reference evidence="2" key="1">
    <citation type="journal article" date="2023" name="Hortic. Res.">
        <title>A chromosome-level phased genome enabling allele-level studies in sweet orange: a case study on citrus Huanglongbing tolerance.</title>
        <authorList>
            <person name="Wu B."/>
            <person name="Yu Q."/>
            <person name="Deng Z."/>
            <person name="Duan Y."/>
            <person name="Luo F."/>
            <person name="Gmitter F. Jr."/>
        </authorList>
    </citation>
    <scope>NUCLEOTIDE SEQUENCE [LARGE SCALE GENOMIC DNA]</scope>
    <source>
        <strain evidence="2">cv. Valencia</strain>
    </source>
</reference>
<dbReference type="Proteomes" id="UP000829398">
    <property type="component" value="Chromosome 3"/>
</dbReference>
<comment type="caution">
    <text evidence="1">The sequence shown here is derived from an EMBL/GenBank/DDBJ whole genome shotgun (WGS) entry which is preliminary data.</text>
</comment>
<gene>
    <name evidence="1" type="ORF">KPL71_009804</name>
</gene>
<accession>A0ACB8MH10</accession>
<evidence type="ECO:0000313" key="2">
    <source>
        <dbReference type="Proteomes" id="UP000829398"/>
    </source>
</evidence>
<keyword evidence="2" id="KW-1185">Reference proteome</keyword>
<sequence length="490" mass="55546">MAEYLALPSCIKLHMQRISAKEEGGRCVPRNSPFRATLSCRTFYHGRDQVVRLSVNKNFELRSLGVENLKVHPYPRESSSRCSCLGFLINPDGATASDWVPVGDQVLLMASIFLTYLAGVIPVRKSNISYQKEILDKNAFLKSSTSPGSAGKDDDKANLKHPWQAVQEKLLDSLDAIEQSSNLGNGVEFEQKQAARPLSAPDTVDMDNWMMVFSKIIREACQPVCLAWLEKEFCLENRNFDEALIMEKVKGDDSILQTIIKSGKGDLYAELVYFLRYGTLRKGSTYDYSVFALYAESILEDLVITLADGIASIYLELISVDGDFSNEINSLGLAMCNLSTRSLQKLRNEVALKLWLYENVEAVVSMYEDCFDLCTFQSQLIKEPSRDRRTENYSWWKNLIQRKSGPVTSASSYVKIMSISISVKRTKELRALKGWRYYFSLFLELSDISMPFIRALFDKISNAISFFLVCLIGRSLGLIYTGIRQSLRWK</sequence>